<gene>
    <name evidence="2" type="ORF">GPM918_LOCUS40341</name>
    <name evidence="3" type="ORF">SRO942_LOCUS41275</name>
</gene>
<feature type="compositionally biased region" description="Low complexity" evidence="1">
    <location>
        <begin position="152"/>
        <end position="174"/>
    </location>
</feature>
<dbReference type="OrthoDB" id="8006889at2759"/>
<feature type="region of interest" description="Disordered" evidence="1">
    <location>
        <begin position="152"/>
        <end position="211"/>
    </location>
</feature>
<dbReference type="EMBL" id="CAJOBC010095529">
    <property type="protein sequence ID" value="CAF4433262.1"/>
    <property type="molecule type" value="Genomic_DNA"/>
</dbReference>
<evidence type="ECO:0000256" key="1">
    <source>
        <dbReference type="SAM" id="MobiDB-lite"/>
    </source>
</evidence>
<comment type="caution">
    <text evidence="2">The sequence shown here is derived from an EMBL/GenBank/DDBJ whole genome shotgun (WGS) entry which is preliminary data.</text>
</comment>
<evidence type="ECO:0008006" key="5">
    <source>
        <dbReference type="Google" id="ProtNLM"/>
    </source>
</evidence>
<dbReference type="AlphaFoldDB" id="A0A815YIC3"/>
<dbReference type="EMBL" id="CAJNOQ010029706">
    <property type="protein sequence ID" value="CAF1570130.1"/>
    <property type="molecule type" value="Genomic_DNA"/>
</dbReference>
<evidence type="ECO:0000313" key="4">
    <source>
        <dbReference type="Proteomes" id="UP000663829"/>
    </source>
</evidence>
<evidence type="ECO:0000313" key="2">
    <source>
        <dbReference type="EMBL" id="CAF1570130.1"/>
    </source>
</evidence>
<evidence type="ECO:0000313" key="3">
    <source>
        <dbReference type="EMBL" id="CAF4433262.1"/>
    </source>
</evidence>
<reference evidence="2" key="1">
    <citation type="submission" date="2021-02" db="EMBL/GenBank/DDBJ databases">
        <authorList>
            <person name="Nowell W R."/>
        </authorList>
    </citation>
    <scope>NUCLEOTIDE SEQUENCE</scope>
</reference>
<accession>A0A815YIC3</accession>
<proteinExistence type="predicted"/>
<feature type="compositionally biased region" description="Low complexity" evidence="1">
    <location>
        <begin position="181"/>
        <end position="196"/>
    </location>
</feature>
<feature type="non-terminal residue" evidence="2">
    <location>
        <position position="1"/>
    </location>
</feature>
<keyword evidence="4" id="KW-1185">Reference proteome</keyword>
<sequence>ELEIQFSAHGWSEEVRLKCIPTVLLDHALKWYTRAATTINSWKDFVTQIKDEFGSKFSQQIAFERMINYQQGINQSVYDFYWGMLDISREIDPQPTAHNILQHLISNVKPSLKVKIMEKDPKTCADFLYHAKFFEQVAPFKLQEEAQAIYAPSQRRWPTQQRPQQQINSDSVQSNPPPAAPQQAVASQPAAPVSNAHKPSSKGQVFENSNNRGPYSNYSGCHICGSTLEHYARNCRERQGFEQWSH</sequence>
<feature type="compositionally biased region" description="Polar residues" evidence="1">
    <location>
        <begin position="197"/>
        <end position="211"/>
    </location>
</feature>
<dbReference type="Proteomes" id="UP000663829">
    <property type="component" value="Unassembled WGS sequence"/>
</dbReference>
<organism evidence="2 4">
    <name type="scientific">Didymodactylos carnosus</name>
    <dbReference type="NCBI Taxonomy" id="1234261"/>
    <lineage>
        <taxon>Eukaryota</taxon>
        <taxon>Metazoa</taxon>
        <taxon>Spiralia</taxon>
        <taxon>Gnathifera</taxon>
        <taxon>Rotifera</taxon>
        <taxon>Eurotatoria</taxon>
        <taxon>Bdelloidea</taxon>
        <taxon>Philodinida</taxon>
        <taxon>Philodinidae</taxon>
        <taxon>Didymodactylos</taxon>
    </lineage>
</organism>
<protein>
    <recommendedName>
        <fullName evidence="5">Retrotransposon gag domain-containing protein</fullName>
    </recommendedName>
</protein>
<dbReference type="Proteomes" id="UP000681722">
    <property type="component" value="Unassembled WGS sequence"/>
</dbReference>
<name>A0A815YIC3_9BILA</name>